<proteinExistence type="predicted"/>
<dbReference type="InterPro" id="IPR050903">
    <property type="entry name" value="Bact_Chemotaxis_MeTrfase"/>
</dbReference>
<dbReference type="PANTHER" id="PTHR24422:SF27">
    <property type="entry name" value="PROTEIN-GLUTAMATE O-METHYLTRANSFERASE"/>
    <property type="match status" value="1"/>
</dbReference>
<feature type="domain" description="Response regulatory" evidence="11">
    <location>
        <begin position="1434"/>
        <end position="1549"/>
    </location>
</feature>
<dbReference type="SMART" id="SM00387">
    <property type="entry name" value="HATPase_c"/>
    <property type="match status" value="1"/>
</dbReference>
<feature type="active site" evidence="6">
    <location>
        <position position="32"/>
    </location>
</feature>
<reference evidence="15 16" key="1">
    <citation type="submission" date="2018-09" db="EMBL/GenBank/DDBJ databases">
        <authorList>
            <person name="Zhu H."/>
        </authorList>
    </citation>
    <scope>NUCLEOTIDE SEQUENCE [LARGE SCALE GENOMIC DNA]</scope>
    <source>
        <strain evidence="15 16">K2W22B-5</strain>
    </source>
</reference>
<dbReference type="SUPFAM" id="SSF55781">
    <property type="entry name" value="GAF domain-like"/>
    <property type="match status" value="1"/>
</dbReference>
<evidence type="ECO:0000256" key="4">
    <source>
        <dbReference type="ARBA" id="ARBA00022679"/>
    </source>
</evidence>
<feature type="domain" description="Histidine kinase" evidence="10">
    <location>
        <begin position="1200"/>
        <end position="1413"/>
    </location>
</feature>
<dbReference type="SUPFAM" id="SSF55874">
    <property type="entry name" value="ATPase domain of HSP90 chaperone/DNA topoisomerase II/histidine kinase"/>
    <property type="match status" value="1"/>
</dbReference>
<dbReference type="PROSITE" id="PS50113">
    <property type="entry name" value="PAC"/>
    <property type="match status" value="1"/>
</dbReference>
<evidence type="ECO:0000259" key="14">
    <source>
        <dbReference type="PROSITE" id="PS50123"/>
    </source>
</evidence>
<dbReference type="Gene3D" id="3.40.50.2300">
    <property type="match status" value="1"/>
</dbReference>
<keyword evidence="4" id="KW-0808">Transferase</keyword>
<dbReference type="SMART" id="SM00448">
    <property type="entry name" value="REC"/>
    <property type="match status" value="1"/>
</dbReference>
<evidence type="ECO:0000256" key="9">
    <source>
        <dbReference type="SAM" id="MobiDB-lite"/>
    </source>
</evidence>
<dbReference type="InterPro" id="IPR003018">
    <property type="entry name" value="GAF"/>
</dbReference>
<feature type="coiled-coil region" evidence="8">
    <location>
        <begin position="675"/>
        <end position="741"/>
    </location>
</feature>
<evidence type="ECO:0000259" key="10">
    <source>
        <dbReference type="PROSITE" id="PS50109"/>
    </source>
</evidence>
<name>A0A418W5A6_9PROT</name>
<dbReference type="InterPro" id="IPR022641">
    <property type="entry name" value="CheR_N"/>
</dbReference>
<comment type="catalytic activity">
    <reaction evidence="1">
        <text>ATP + protein L-histidine = ADP + protein N-phospho-L-histidine.</text>
        <dbReference type="EC" id="2.7.13.3"/>
    </reaction>
</comment>
<evidence type="ECO:0000256" key="5">
    <source>
        <dbReference type="ARBA" id="ARBA00022777"/>
    </source>
</evidence>
<dbReference type="InterPro" id="IPR000700">
    <property type="entry name" value="PAS-assoc_C"/>
</dbReference>
<dbReference type="InterPro" id="IPR000673">
    <property type="entry name" value="Sig_transdc_resp-reg_Me-estase"/>
</dbReference>
<dbReference type="InterPro" id="IPR005467">
    <property type="entry name" value="His_kinase_dom"/>
</dbReference>
<dbReference type="GO" id="GO:0008984">
    <property type="term" value="F:protein-glutamate methylesterase activity"/>
    <property type="evidence" value="ECO:0007669"/>
    <property type="project" value="InterPro"/>
</dbReference>
<dbReference type="SUPFAM" id="SSF47384">
    <property type="entry name" value="Homodimeric domain of signal transducing histidine kinase"/>
    <property type="match status" value="1"/>
</dbReference>
<dbReference type="FunFam" id="3.30.565.10:FF:000049">
    <property type="entry name" value="Two-component sensor histidine kinase"/>
    <property type="match status" value="1"/>
</dbReference>
<dbReference type="InterPro" id="IPR000014">
    <property type="entry name" value="PAS"/>
</dbReference>
<keyword evidence="16" id="KW-1185">Reference proteome</keyword>
<dbReference type="CDD" id="cd00082">
    <property type="entry name" value="HisKA"/>
    <property type="match status" value="1"/>
</dbReference>
<dbReference type="InterPro" id="IPR001789">
    <property type="entry name" value="Sig_transdc_resp-reg_receiver"/>
</dbReference>
<feature type="modified residue" description="4-aspartylphosphate" evidence="7">
    <location>
        <position position="1483"/>
    </location>
</feature>
<dbReference type="Pfam" id="PF08448">
    <property type="entry name" value="PAS_4"/>
    <property type="match status" value="1"/>
</dbReference>
<evidence type="ECO:0000259" key="12">
    <source>
        <dbReference type="PROSITE" id="PS50113"/>
    </source>
</evidence>
<protein>
    <recommendedName>
        <fullName evidence="2">histidine kinase</fullName>
        <ecNumber evidence="2">2.7.13.3</ecNumber>
    </recommendedName>
</protein>
<dbReference type="GO" id="GO:0000155">
    <property type="term" value="F:phosphorelay sensor kinase activity"/>
    <property type="evidence" value="ECO:0007669"/>
    <property type="project" value="InterPro"/>
</dbReference>
<dbReference type="SUPFAM" id="SSF55785">
    <property type="entry name" value="PYP-like sensor domain (PAS domain)"/>
    <property type="match status" value="1"/>
</dbReference>
<dbReference type="Pfam" id="PF00512">
    <property type="entry name" value="HisKA"/>
    <property type="match status" value="1"/>
</dbReference>
<dbReference type="SMART" id="SM00091">
    <property type="entry name" value="PAS"/>
    <property type="match status" value="2"/>
</dbReference>
<dbReference type="InterPro" id="IPR022642">
    <property type="entry name" value="CheR_C"/>
</dbReference>
<keyword evidence="7" id="KW-0597">Phosphoprotein</keyword>
<dbReference type="InterPro" id="IPR036890">
    <property type="entry name" value="HATPase_C_sf"/>
</dbReference>
<dbReference type="Gene3D" id="3.40.50.180">
    <property type="entry name" value="Methylesterase CheB, C-terminal domain"/>
    <property type="match status" value="1"/>
</dbReference>
<dbReference type="GO" id="GO:0006935">
    <property type="term" value="P:chemotaxis"/>
    <property type="evidence" value="ECO:0007669"/>
    <property type="project" value="UniProtKB-UniRule"/>
</dbReference>
<dbReference type="InterPro" id="IPR013656">
    <property type="entry name" value="PAS_4"/>
</dbReference>
<feature type="domain" description="CheB-type methylesterase" evidence="13">
    <location>
        <begin position="23"/>
        <end position="209"/>
    </location>
</feature>
<dbReference type="InterPro" id="IPR029016">
    <property type="entry name" value="GAF-like_dom_sf"/>
</dbReference>
<gene>
    <name evidence="15" type="ORF">D3877_07055</name>
</gene>
<dbReference type="PROSITE" id="PS50109">
    <property type="entry name" value="HIS_KIN"/>
    <property type="match status" value="1"/>
</dbReference>
<keyword evidence="5" id="KW-0418">Kinase</keyword>
<evidence type="ECO:0000259" key="13">
    <source>
        <dbReference type="PROSITE" id="PS50122"/>
    </source>
</evidence>
<dbReference type="PROSITE" id="PS50122">
    <property type="entry name" value="CHEB"/>
    <property type="match status" value="1"/>
</dbReference>
<dbReference type="PRINTS" id="PR00996">
    <property type="entry name" value="CHERMTFRASE"/>
</dbReference>
<keyword evidence="6" id="KW-0378">Hydrolase</keyword>
<evidence type="ECO:0000313" key="16">
    <source>
        <dbReference type="Proteomes" id="UP000283458"/>
    </source>
</evidence>
<feature type="region of interest" description="Disordered" evidence="9">
    <location>
        <begin position="1"/>
        <end position="22"/>
    </location>
</feature>
<dbReference type="PANTHER" id="PTHR24422">
    <property type="entry name" value="CHEMOTAXIS PROTEIN METHYLTRANSFERASE"/>
    <property type="match status" value="1"/>
</dbReference>
<dbReference type="Pfam" id="PF03705">
    <property type="entry name" value="CheR_N"/>
    <property type="match status" value="1"/>
</dbReference>
<sequence>MVKPGESQPDKQPAATPNGSAKPLAVVGVGASAGGLKALTSLLGAAEETSGLAFVVIQHRTPNNEQLLVDLLAKATRLPVRTADDGVLLEPDHVYIAPAGLISTLENGRLHIEKPAMPSEAALPIDLFFRSLATDQQEKAIGVVLSGTGADGTNGLRSIKESGGLVVAQDPPTAEFDGMPTSAIATGMADYVLAPERIPGALIDFARQPYLRGVVETGESGPDGESADPALDGIIGLLGAHTNRDHHAYKTRTLVRRIERRMGIRQIADMTAYRAFLDGNPAEIENLSRDILISVTRFFRDPPAFELLAQEVLAPLVRDRQGAQPIRAWVPACATGEEAYSIAMLLMEACAQADKPCDIRVFGSDVDSRALTAARNGLYPDTISADVSDARLERFFTKTDTGYRVIKPLRDAVTFAQHDLLKDPPFSNLDLVSCRNVLIYIEPDAQKRIFGLFHFGLAPDGCLFLGTAEAVDPRSDQFAPLSKKWRLYRRVGAERGGRRAQTPSASTAVASTATAAPTEAGVATRVNRPSEILRQALLLEYAPAAVLIDQRSRIQYLFGPTSDFLDLPTGEPPWDLTAMTRGDLRAKLRGGVAQAVASHSRVRIAGVRHKRHGASVFVTITVIPVRFLKAGSDLLLVTFTNDEAAGAVPAVVPAAIDSATAEQIDYELRVTRQELHDTLEELGSANEALRVAQEENLSISEESQSTNEELETSKEELQSLNEELNTLNSQLHEKVDELEVSTNDLTNLLSSTDIATVFLSPDLRIKRFTPTTTRLFTVLPQDIGRPITDLSRRFTDPGLVVDIQSVLASLTASEREVTVEGADRDVTFLRRIQPYRTQDGRVEGVVITFSDVTPLKRTSTALALQARQNKLIADLGRKALAGDGGPDALAEAARLIADGLNADSVLILGAANGSTRGPRRDAPDQNGPDQDRPDHDGPDRDSPNRAADGLTPLGGFRSPAFSNDARTLAERVLLTAQPVIVGDIAADPQMGAPSPGRRAVSGLGVAFGGDGKPPSILLAFSQTADHFAASDLAFVQAITGVLGLAMERADTLALLRADRDFAKAIVNTVREPLLVLDESLRVVEASAAFYQAFATTPATTLGHALDEAADGLFAVPALRGALRSVIPNDAAIDALEITVGQDAGAPRRLLLNARQMNQAGRLILLAMEDITQKTRVREKLAAAKLVVEQASASKTRFLAAASHDLRQPVQALVMFQYLLGLQPLDAASGKLLSNMGNALGALTAMLDDILDVSRLDAGIIEVTPQPFLIDGMIAALCAEIAPLATAAGLTLRWVPTRLAARSDPKLLVRILRNFIVNAVKHTDQGRILVGCRRRGRTVRIQVWDTGPGIAKDQLTAIFEEFHQVGNLERDRRQGLGLGLAIVDRLAKLLGHPIHVRSTLGKGSLFEILVPLAPDGAAIPTDEEPPPLVGGEGERVLVIDDDPTVLDGVAGLLTEQGYEVVTATDGDAALNKLDDRPPRLVLADFRLKGEETGSEAIRRLGQRFGVALPGILLTGDTSPTRIREASDSGFRLLHKPLGPQALLSAMRDVLTASRIDADAMTRL</sequence>
<dbReference type="GO" id="GO:0005737">
    <property type="term" value="C:cytoplasm"/>
    <property type="evidence" value="ECO:0007669"/>
    <property type="project" value="InterPro"/>
</dbReference>
<evidence type="ECO:0000256" key="3">
    <source>
        <dbReference type="ARBA" id="ARBA00022500"/>
    </source>
</evidence>
<dbReference type="SUPFAM" id="SSF52738">
    <property type="entry name" value="Methylesterase CheB, C-terminal domain"/>
    <property type="match status" value="1"/>
</dbReference>
<evidence type="ECO:0000313" key="15">
    <source>
        <dbReference type="EMBL" id="RJF85216.1"/>
    </source>
</evidence>
<dbReference type="Pfam" id="PF13596">
    <property type="entry name" value="PAS_10"/>
    <property type="match status" value="1"/>
</dbReference>
<dbReference type="Gene3D" id="3.30.450.20">
    <property type="entry name" value="PAS domain"/>
    <property type="match status" value="1"/>
</dbReference>
<dbReference type="PROSITE" id="PS50110">
    <property type="entry name" value="RESPONSE_REGULATORY"/>
    <property type="match status" value="1"/>
</dbReference>
<dbReference type="InterPro" id="IPR029063">
    <property type="entry name" value="SAM-dependent_MTases_sf"/>
</dbReference>
<dbReference type="InterPro" id="IPR035965">
    <property type="entry name" value="PAS-like_dom_sf"/>
</dbReference>
<dbReference type="Gene3D" id="3.30.565.10">
    <property type="entry name" value="Histidine kinase-like ATPase, C-terminal domain"/>
    <property type="match status" value="1"/>
</dbReference>
<dbReference type="SUPFAM" id="SSF47757">
    <property type="entry name" value="Chemotaxis receptor methyltransferase CheR, N-terminal domain"/>
    <property type="match status" value="1"/>
</dbReference>
<evidence type="ECO:0000256" key="6">
    <source>
        <dbReference type="PROSITE-ProRule" id="PRU00050"/>
    </source>
</evidence>
<dbReference type="EMBL" id="QYUL01000001">
    <property type="protein sequence ID" value="RJF85216.1"/>
    <property type="molecule type" value="Genomic_DNA"/>
</dbReference>
<feature type="compositionally biased region" description="Basic and acidic residues" evidence="9">
    <location>
        <begin position="918"/>
        <end position="943"/>
    </location>
</feature>
<dbReference type="SUPFAM" id="SSF53335">
    <property type="entry name" value="S-adenosyl-L-methionine-dependent methyltransferases"/>
    <property type="match status" value="1"/>
</dbReference>
<dbReference type="InterPro" id="IPR035909">
    <property type="entry name" value="CheB_C"/>
</dbReference>
<feature type="domain" description="PAC" evidence="12">
    <location>
        <begin position="813"/>
        <end position="864"/>
    </location>
</feature>
<keyword evidence="8" id="KW-0175">Coiled coil</keyword>
<dbReference type="SMART" id="SM00065">
    <property type="entry name" value="GAF"/>
    <property type="match status" value="1"/>
</dbReference>
<feature type="active site" evidence="6">
    <location>
        <position position="59"/>
    </location>
</feature>
<dbReference type="Pfam" id="PF00072">
    <property type="entry name" value="Response_reg"/>
    <property type="match status" value="1"/>
</dbReference>
<dbReference type="Proteomes" id="UP000283458">
    <property type="component" value="Unassembled WGS sequence"/>
</dbReference>
<feature type="region of interest" description="Disordered" evidence="9">
    <location>
        <begin position="911"/>
        <end position="958"/>
    </location>
</feature>
<dbReference type="SMART" id="SM00388">
    <property type="entry name" value="HisKA"/>
    <property type="match status" value="1"/>
</dbReference>
<dbReference type="GO" id="GO:0000156">
    <property type="term" value="F:phosphorelay response regulator activity"/>
    <property type="evidence" value="ECO:0007669"/>
    <property type="project" value="InterPro"/>
</dbReference>
<dbReference type="Gene3D" id="3.40.50.150">
    <property type="entry name" value="Vaccinia Virus protein VP39"/>
    <property type="match status" value="1"/>
</dbReference>
<dbReference type="CDD" id="cd00156">
    <property type="entry name" value="REC"/>
    <property type="match status" value="1"/>
</dbReference>
<dbReference type="Gene3D" id="1.10.287.130">
    <property type="match status" value="1"/>
</dbReference>
<dbReference type="EC" id="2.7.13.3" evidence="2"/>
<dbReference type="InterPro" id="IPR003594">
    <property type="entry name" value="HATPase_dom"/>
</dbReference>
<dbReference type="SMART" id="SM00138">
    <property type="entry name" value="MeTrc"/>
    <property type="match status" value="1"/>
</dbReference>
<dbReference type="InterPro" id="IPR000780">
    <property type="entry name" value="CheR_MeTrfase"/>
</dbReference>
<dbReference type="RefSeq" id="WP_119830840.1">
    <property type="nucleotide sequence ID" value="NZ_QYUL01000001.1"/>
</dbReference>
<evidence type="ECO:0000256" key="1">
    <source>
        <dbReference type="ARBA" id="ARBA00000085"/>
    </source>
</evidence>
<evidence type="ECO:0000256" key="7">
    <source>
        <dbReference type="PROSITE-ProRule" id="PRU00169"/>
    </source>
</evidence>
<dbReference type="CDD" id="cd16434">
    <property type="entry name" value="CheB-CheR_fusion"/>
    <property type="match status" value="1"/>
</dbReference>
<dbReference type="GO" id="GO:0008757">
    <property type="term" value="F:S-adenosylmethionine-dependent methyltransferase activity"/>
    <property type="evidence" value="ECO:0007669"/>
    <property type="project" value="InterPro"/>
</dbReference>
<organism evidence="15 16">
    <name type="scientific">Azospirillum cavernae</name>
    <dbReference type="NCBI Taxonomy" id="2320860"/>
    <lineage>
        <taxon>Bacteria</taxon>
        <taxon>Pseudomonadati</taxon>
        <taxon>Pseudomonadota</taxon>
        <taxon>Alphaproteobacteria</taxon>
        <taxon>Rhodospirillales</taxon>
        <taxon>Azospirillaceae</taxon>
        <taxon>Azospirillum</taxon>
    </lineage>
</organism>
<feature type="active site" evidence="6">
    <location>
        <position position="151"/>
    </location>
</feature>
<dbReference type="InterPro" id="IPR011006">
    <property type="entry name" value="CheY-like_superfamily"/>
</dbReference>
<evidence type="ECO:0000256" key="8">
    <source>
        <dbReference type="SAM" id="Coils"/>
    </source>
</evidence>
<dbReference type="SUPFAM" id="SSF52172">
    <property type="entry name" value="CheY-like"/>
    <property type="match status" value="1"/>
</dbReference>
<dbReference type="Pfam" id="PF01339">
    <property type="entry name" value="CheB_methylest"/>
    <property type="match status" value="1"/>
</dbReference>
<feature type="domain" description="CheR-type methyltransferase" evidence="14">
    <location>
        <begin position="239"/>
        <end position="494"/>
    </location>
</feature>
<dbReference type="Pfam" id="PF01739">
    <property type="entry name" value="CheR"/>
    <property type="match status" value="1"/>
</dbReference>
<evidence type="ECO:0000259" key="11">
    <source>
        <dbReference type="PROSITE" id="PS50110"/>
    </source>
</evidence>
<dbReference type="Gene3D" id="3.30.450.40">
    <property type="match status" value="1"/>
</dbReference>
<evidence type="ECO:0000256" key="2">
    <source>
        <dbReference type="ARBA" id="ARBA00012438"/>
    </source>
</evidence>
<keyword evidence="3 6" id="KW-0145">Chemotaxis</keyword>
<dbReference type="PROSITE" id="PS50123">
    <property type="entry name" value="CHER"/>
    <property type="match status" value="1"/>
</dbReference>
<dbReference type="OrthoDB" id="5287260at2"/>
<dbReference type="InterPro" id="IPR003661">
    <property type="entry name" value="HisK_dim/P_dom"/>
</dbReference>
<accession>A0A418W5A6</accession>
<comment type="caution">
    <text evidence="15">The sequence shown here is derived from an EMBL/GenBank/DDBJ whole genome shotgun (WGS) entry which is preliminary data.</text>
</comment>
<dbReference type="InterPro" id="IPR036097">
    <property type="entry name" value="HisK_dim/P_sf"/>
</dbReference>
<dbReference type="Pfam" id="PF02518">
    <property type="entry name" value="HATPase_c"/>
    <property type="match status" value="1"/>
</dbReference>